<protein>
    <submittedName>
        <fullName evidence="1">Uncharacterized protein</fullName>
    </submittedName>
</protein>
<evidence type="ECO:0000313" key="2">
    <source>
        <dbReference type="Proteomes" id="UP001234297"/>
    </source>
</evidence>
<accession>A0ACC2LSI8</accession>
<keyword evidence="2" id="KW-1185">Reference proteome</keyword>
<comment type="caution">
    <text evidence="1">The sequence shown here is derived from an EMBL/GenBank/DDBJ whole genome shotgun (WGS) entry which is preliminary data.</text>
</comment>
<evidence type="ECO:0000313" key="1">
    <source>
        <dbReference type="EMBL" id="KAJ8636367.1"/>
    </source>
</evidence>
<dbReference type="EMBL" id="CM056811">
    <property type="protein sequence ID" value="KAJ8636367.1"/>
    <property type="molecule type" value="Genomic_DNA"/>
</dbReference>
<dbReference type="Proteomes" id="UP001234297">
    <property type="component" value="Chromosome 3"/>
</dbReference>
<sequence length="320" mass="36100">MEELEGISHRTVKVNGINMHIAEKGHGPPVLLIHGFPELWYAWRHQIAGLAARGYRALAPDLRGYGDTDAPTPSPAAYSIHHIVGDLIALIDALELDQVYVVGHDWGAIVAWYLCEFRGDRVKGLVALSVTFRPRNPAMIPLPTLRALYGDDYYICRFQEPGAAEADFARTGTTTLLKILLTYRHPGPLIVPKGGFVDWPDKQLILPSWLSEKDIRYYAEKFDKTGFTGGLNYYRAMDLNWELTAPWTGAQVKVPVKFIVGDLDLSYNTMGTKEYIDSGRFKKDVPFLEDVVVMEGVGHFINEERPDEITAYIHEFIQKH</sequence>
<proteinExistence type="predicted"/>
<gene>
    <name evidence="1" type="ORF">MRB53_010634</name>
</gene>
<reference evidence="1 2" key="1">
    <citation type="journal article" date="2022" name="Hortic Res">
        <title>A haplotype resolved chromosomal level avocado genome allows analysis of novel avocado genes.</title>
        <authorList>
            <person name="Nath O."/>
            <person name="Fletcher S.J."/>
            <person name="Hayward A."/>
            <person name="Shaw L.M."/>
            <person name="Masouleh A.K."/>
            <person name="Furtado A."/>
            <person name="Henry R.J."/>
            <person name="Mitter N."/>
        </authorList>
    </citation>
    <scope>NUCLEOTIDE SEQUENCE [LARGE SCALE GENOMIC DNA]</scope>
    <source>
        <strain evidence="2">cv. Hass</strain>
    </source>
</reference>
<organism evidence="1 2">
    <name type="scientific">Persea americana</name>
    <name type="common">Avocado</name>
    <dbReference type="NCBI Taxonomy" id="3435"/>
    <lineage>
        <taxon>Eukaryota</taxon>
        <taxon>Viridiplantae</taxon>
        <taxon>Streptophyta</taxon>
        <taxon>Embryophyta</taxon>
        <taxon>Tracheophyta</taxon>
        <taxon>Spermatophyta</taxon>
        <taxon>Magnoliopsida</taxon>
        <taxon>Magnoliidae</taxon>
        <taxon>Laurales</taxon>
        <taxon>Lauraceae</taxon>
        <taxon>Persea</taxon>
    </lineage>
</organism>
<name>A0ACC2LSI8_PERAE</name>